<accession>A0A5P2H1N2</accession>
<protein>
    <submittedName>
        <fullName evidence="2">Helix-turn-helix domain-containing protein</fullName>
    </submittedName>
</protein>
<evidence type="ECO:0000313" key="3">
    <source>
        <dbReference type="Proteomes" id="UP000322822"/>
    </source>
</evidence>
<dbReference type="Gene3D" id="1.10.260.40">
    <property type="entry name" value="lambda repressor-like DNA-binding domains"/>
    <property type="match status" value="1"/>
</dbReference>
<dbReference type="Pfam" id="PF13560">
    <property type="entry name" value="HTH_31"/>
    <property type="match status" value="1"/>
</dbReference>
<organism evidence="2 3">
    <name type="scientific">Cupriavidus pauculus</name>
    <dbReference type="NCBI Taxonomy" id="82633"/>
    <lineage>
        <taxon>Bacteria</taxon>
        <taxon>Pseudomonadati</taxon>
        <taxon>Pseudomonadota</taxon>
        <taxon>Betaproteobacteria</taxon>
        <taxon>Burkholderiales</taxon>
        <taxon>Burkholderiaceae</taxon>
        <taxon>Cupriavidus</taxon>
    </lineage>
</organism>
<dbReference type="EMBL" id="CP044065">
    <property type="protein sequence ID" value="QET01718.1"/>
    <property type="molecule type" value="Genomic_DNA"/>
</dbReference>
<dbReference type="GO" id="GO:0003677">
    <property type="term" value="F:DNA binding"/>
    <property type="evidence" value="ECO:0007669"/>
    <property type="project" value="InterPro"/>
</dbReference>
<sequence length="117" mass="12716">MIADMKHNEIPLVPPPRLAEARQLGDRIVQLRQALKLRQADVAIRAGLSRSTAVLIEKGDPGRTLAQILRYVHAMAPTVSLGALLSGDIPALVALQANSLPQRVRAPTKADLRKLDF</sequence>
<proteinExistence type="predicted"/>
<dbReference type="OrthoDB" id="9182103at2"/>
<dbReference type="Proteomes" id="UP000322822">
    <property type="component" value="Chromosome 1"/>
</dbReference>
<dbReference type="InterPro" id="IPR001387">
    <property type="entry name" value="Cro/C1-type_HTH"/>
</dbReference>
<feature type="domain" description="HTH cro/C1-type" evidence="1">
    <location>
        <begin position="28"/>
        <end position="59"/>
    </location>
</feature>
<gene>
    <name evidence="2" type="ORF">FOB72_06435</name>
</gene>
<dbReference type="AlphaFoldDB" id="A0A5P2H1N2"/>
<name>A0A5P2H1N2_9BURK</name>
<dbReference type="SUPFAM" id="SSF47413">
    <property type="entry name" value="lambda repressor-like DNA-binding domains"/>
    <property type="match status" value="1"/>
</dbReference>
<dbReference type="InterPro" id="IPR010982">
    <property type="entry name" value="Lambda_DNA-bd_dom_sf"/>
</dbReference>
<dbReference type="PROSITE" id="PS50943">
    <property type="entry name" value="HTH_CROC1"/>
    <property type="match status" value="1"/>
</dbReference>
<reference evidence="2 3" key="1">
    <citation type="submission" date="2019-09" db="EMBL/GenBank/DDBJ databases">
        <title>FDA dAtabase for Regulatory Grade micrObial Sequences (FDA-ARGOS): Supporting development and validation of Infectious Disease Dx tests.</title>
        <authorList>
            <person name="Sciortino C."/>
            <person name="Tallon L."/>
            <person name="Sadzewicz L."/>
            <person name="Vavikolanu K."/>
            <person name="Mehta A."/>
            <person name="Aluvathingal J."/>
            <person name="Nadendla S."/>
            <person name="Nandy P."/>
            <person name="Geyer C."/>
            <person name="Yan Y."/>
            <person name="Sichtig H."/>
        </authorList>
    </citation>
    <scope>NUCLEOTIDE SEQUENCE [LARGE SCALE GENOMIC DNA]</scope>
    <source>
        <strain evidence="2 3">FDAARGOS_664</strain>
    </source>
</reference>
<evidence type="ECO:0000313" key="2">
    <source>
        <dbReference type="EMBL" id="QET01718.1"/>
    </source>
</evidence>
<dbReference type="CDD" id="cd00093">
    <property type="entry name" value="HTH_XRE"/>
    <property type="match status" value="1"/>
</dbReference>
<evidence type="ECO:0000259" key="1">
    <source>
        <dbReference type="PROSITE" id="PS50943"/>
    </source>
</evidence>